<feature type="non-terminal residue" evidence="2">
    <location>
        <position position="78"/>
    </location>
</feature>
<evidence type="ECO:0000313" key="2">
    <source>
        <dbReference type="EMBL" id="KAA6365777.1"/>
    </source>
</evidence>
<reference evidence="2 3" key="1">
    <citation type="submission" date="2019-03" db="EMBL/GenBank/DDBJ databases">
        <title>Single cell metagenomics reveals metabolic interactions within the superorganism composed of flagellate Streblomastix strix and complex community of Bacteroidetes bacteria on its surface.</title>
        <authorList>
            <person name="Treitli S.C."/>
            <person name="Kolisko M."/>
            <person name="Husnik F."/>
            <person name="Keeling P."/>
            <person name="Hampl V."/>
        </authorList>
    </citation>
    <scope>NUCLEOTIDE SEQUENCE [LARGE SCALE GENOMIC DNA]</scope>
    <source>
        <strain evidence="2">ST1C</strain>
    </source>
</reference>
<evidence type="ECO:0000313" key="3">
    <source>
        <dbReference type="Proteomes" id="UP000324800"/>
    </source>
</evidence>
<protein>
    <submittedName>
        <fullName evidence="2">Uncharacterized protein</fullName>
    </submittedName>
</protein>
<evidence type="ECO:0000256" key="1">
    <source>
        <dbReference type="SAM" id="MobiDB-lite"/>
    </source>
</evidence>
<accession>A0A5J4U5C5</accession>
<name>A0A5J4U5C5_9EUKA</name>
<dbReference type="AlphaFoldDB" id="A0A5J4U5C5"/>
<comment type="caution">
    <text evidence="2">The sequence shown here is derived from an EMBL/GenBank/DDBJ whole genome shotgun (WGS) entry which is preliminary data.</text>
</comment>
<organism evidence="2 3">
    <name type="scientific">Streblomastix strix</name>
    <dbReference type="NCBI Taxonomy" id="222440"/>
    <lineage>
        <taxon>Eukaryota</taxon>
        <taxon>Metamonada</taxon>
        <taxon>Preaxostyla</taxon>
        <taxon>Oxymonadida</taxon>
        <taxon>Streblomastigidae</taxon>
        <taxon>Streblomastix</taxon>
    </lineage>
</organism>
<feature type="region of interest" description="Disordered" evidence="1">
    <location>
        <begin position="1"/>
        <end position="33"/>
    </location>
</feature>
<proteinExistence type="predicted"/>
<sequence length="78" mass="9017">MTLWQQQRTPPPGVHTMGRPNVDSGMPNHPDLRPKQFSLSSISSQLSVRWLQMKRFIRLEDSQIQEIKFLAYNNSAPP</sequence>
<dbReference type="Proteomes" id="UP000324800">
    <property type="component" value="Unassembled WGS sequence"/>
</dbReference>
<gene>
    <name evidence="2" type="ORF">EZS28_038695</name>
</gene>
<dbReference type="EMBL" id="SNRW01020093">
    <property type="protein sequence ID" value="KAA6365777.1"/>
    <property type="molecule type" value="Genomic_DNA"/>
</dbReference>